<accession>A0A8S5V2G4</accession>
<evidence type="ECO:0000313" key="1">
    <source>
        <dbReference type="EMBL" id="DAG00815.1"/>
    </source>
</evidence>
<protein>
    <submittedName>
        <fullName evidence="1">Uncharacterized protein</fullName>
    </submittedName>
</protein>
<name>A0A8S5V2G4_9CAUD</name>
<reference evidence="1" key="1">
    <citation type="journal article" date="2021" name="Proc. Natl. Acad. Sci. U.S.A.">
        <title>A Catalog of Tens of Thousands of Viruses from Human Metagenomes Reveals Hidden Associations with Chronic Diseases.</title>
        <authorList>
            <person name="Tisza M.J."/>
            <person name="Buck C.B."/>
        </authorList>
    </citation>
    <scope>NUCLEOTIDE SEQUENCE</scope>
    <source>
        <strain evidence="1">CtJ2i1</strain>
    </source>
</reference>
<proteinExistence type="predicted"/>
<dbReference type="EMBL" id="BK016182">
    <property type="protein sequence ID" value="DAG00815.1"/>
    <property type="molecule type" value="Genomic_DNA"/>
</dbReference>
<sequence length="52" mass="6306">MVSNMLIEDYKEKFLKRLNEMSAEELTAIFKEVFDLEEEYPYKNIDKRNGDQ</sequence>
<organism evidence="1">
    <name type="scientific">Myoviridae sp. ctJ2i1</name>
    <dbReference type="NCBI Taxonomy" id="2825079"/>
    <lineage>
        <taxon>Viruses</taxon>
        <taxon>Duplodnaviria</taxon>
        <taxon>Heunggongvirae</taxon>
        <taxon>Uroviricota</taxon>
        <taxon>Caudoviricetes</taxon>
    </lineage>
</organism>